<keyword evidence="2" id="KW-0804">Transcription</keyword>
<keyword evidence="1" id="KW-0805">Transcription regulation</keyword>
<dbReference type="OrthoDB" id="5424797at2759"/>
<feature type="compositionally biased region" description="Pro residues" evidence="4">
    <location>
        <begin position="253"/>
        <end position="275"/>
    </location>
</feature>
<evidence type="ECO:0000256" key="3">
    <source>
        <dbReference type="ARBA" id="ARBA00023242"/>
    </source>
</evidence>
<dbReference type="InterPro" id="IPR013087">
    <property type="entry name" value="Znf_C2H2_type"/>
</dbReference>
<feature type="compositionally biased region" description="Polar residues" evidence="4">
    <location>
        <begin position="314"/>
        <end position="328"/>
    </location>
</feature>
<dbReference type="Proteomes" id="UP001147746">
    <property type="component" value="Unassembled WGS sequence"/>
</dbReference>
<feature type="domain" description="C2H2-type" evidence="5">
    <location>
        <begin position="384"/>
        <end position="407"/>
    </location>
</feature>
<feature type="compositionally biased region" description="Low complexity" evidence="4">
    <location>
        <begin position="304"/>
        <end position="313"/>
    </location>
</feature>
<feature type="compositionally biased region" description="Basic residues" evidence="4">
    <location>
        <begin position="347"/>
        <end position="356"/>
    </location>
</feature>
<evidence type="ECO:0000313" key="6">
    <source>
        <dbReference type="EMBL" id="KAJ5330371.1"/>
    </source>
</evidence>
<gene>
    <name evidence="6" type="ORF">N7476_000154</name>
</gene>
<reference evidence="6" key="1">
    <citation type="submission" date="2022-12" db="EMBL/GenBank/DDBJ databases">
        <authorList>
            <person name="Petersen C."/>
        </authorList>
    </citation>
    <scope>NUCLEOTIDE SEQUENCE</scope>
    <source>
        <strain evidence="6">IBT 21472</strain>
    </source>
</reference>
<dbReference type="EMBL" id="JAPZBO010000001">
    <property type="protein sequence ID" value="KAJ5330371.1"/>
    <property type="molecule type" value="Genomic_DNA"/>
</dbReference>
<dbReference type="PANTHER" id="PTHR22970:SF14">
    <property type="entry name" value="AT-RICH INTERACTIVE DOMAIN-CONTAINING PROTEIN 2"/>
    <property type="match status" value="1"/>
</dbReference>
<keyword evidence="3" id="KW-0539">Nucleus</keyword>
<evidence type="ECO:0000256" key="2">
    <source>
        <dbReference type="ARBA" id="ARBA00023163"/>
    </source>
</evidence>
<evidence type="ECO:0000256" key="1">
    <source>
        <dbReference type="ARBA" id="ARBA00023015"/>
    </source>
</evidence>
<dbReference type="InterPro" id="IPR052406">
    <property type="entry name" value="Chromatin_Remodeling_Comp"/>
</dbReference>
<keyword evidence="7" id="KW-1185">Reference proteome</keyword>
<dbReference type="PRINTS" id="PR01217">
    <property type="entry name" value="PRICHEXTENSN"/>
</dbReference>
<comment type="caution">
    <text evidence="6">The sequence shown here is derived from an EMBL/GenBank/DDBJ whole genome shotgun (WGS) entry which is preliminary data.</text>
</comment>
<accession>A0A9W9QAY2</accession>
<reference evidence="6" key="2">
    <citation type="journal article" date="2023" name="IMA Fungus">
        <title>Comparative genomic study of the Penicillium genus elucidates a diverse pangenome and 15 lateral gene transfer events.</title>
        <authorList>
            <person name="Petersen C."/>
            <person name="Sorensen T."/>
            <person name="Nielsen M.R."/>
            <person name="Sondergaard T.E."/>
            <person name="Sorensen J.L."/>
            <person name="Fitzpatrick D.A."/>
            <person name="Frisvad J.C."/>
            <person name="Nielsen K.L."/>
        </authorList>
    </citation>
    <scope>NUCLEOTIDE SEQUENCE</scope>
    <source>
        <strain evidence="6">IBT 21472</strain>
    </source>
</reference>
<sequence length="546" mass="59289">MLKPFNASNPGTREQPAAFLPFLPLAAPQPGEDGRPGSYANGALHSSIQNIWDIPDVWANGPPLVETPPDTQAPTAKRRRLQHGTKHAVNPFNGIQEFSKNAHRSHSRAHLKMRNNLVESIDAKDAALKESYDPATIARDILINADKHPTEPNLNHHLEILSQKIPSVTITSDLATLRWDLLDPVGPRDIPQGSPAPSRPNALGALPFVPPSYHSRQLPSPPAPAPVLKFARPTLQPPPRPLPSSSPPLLRSAPPPMFTRPSVPTPNSTPTPTPAPVRQSVVELPSSSKQTPAPIPPQTTKPASPSRSSPRPRQASNTSNLNVPSQSPLKPPRTQMQVVIPTSPRGPPHKKGHVGRPGKTAPSKSHLLGTIHHKSTVSYPVFHCKWLDCEAELHNLQTLQSHVLKVHIPHNLQCGWGECADPTPRAAANMWEHVTSQHLEEAAWASGDGPVIRSADDYESSGFPLSLRNPRPGTMTLPANENTIDAFSRVHGPYNHKEKAGKFRDGGIRWKVGTGVDTDASNRSLSQPAMQPFVPDLERAITINNP</sequence>
<evidence type="ECO:0000256" key="4">
    <source>
        <dbReference type="SAM" id="MobiDB-lite"/>
    </source>
</evidence>
<organism evidence="6 7">
    <name type="scientific">Penicillium atrosanguineum</name>
    <dbReference type="NCBI Taxonomy" id="1132637"/>
    <lineage>
        <taxon>Eukaryota</taxon>
        <taxon>Fungi</taxon>
        <taxon>Dikarya</taxon>
        <taxon>Ascomycota</taxon>
        <taxon>Pezizomycotina</taxon>
        <taxon>Eurotiomycetes</taxon>
        <taxon>Eurotiomycetidae</taxon>
        <taxon>Eurotiales</taxon>
        <taxon>Aspergillaceae</taxon>
        <taxon>Penicillium</taxon>
    </lineage>
</organism>
<dbReference type="PROSITE" id="PS00028">
    <property type="entry name" value="ZINC_FINGER_C2H2_1"/>
    <property type="match status" value="1"/>
</dbReference>
<dbReference type="AlphaFoldDB" id="A0A9W9QAY2"/>
<dbReference type="GO" id="GO:0016586">
    <property type="term" value="C:RSC-type complex"/>
    <property type="evidence" value="ECO:0007669"/>
    <property type="project" value="TreeGrafter"/>
</dbReference>
<dbReference type="PANTHER" id="PTHR22970">
    <property type="entry name" value="AT-RICH INTERACTIVE DOMAIN-CONTAINING PROTEIN 2"/>
    <property type="match status" value="1"/>
</dbReference>
<evidence type="ECO:0000313" key="7">
    <source>
        <dbReference type="Proteomes" id="UP001147746"/>
    </source>
</evidence>
<feature type="region of interest" description="Disordered" evidence="4">
    <location>
        <begin position="188"/>
        <end position="366"/>
    </location>
</feature>
<protein>
    <recommendedName>
        <fullName evidence="5">C2H2-type domain-containing protein</fullName>
    </recommendedName>
</protein>
<proteinExistence type="predicted"/>
<feature type="compositionally biased region" description="Pro residues" evidence="4">
    <location>
        <begin position="235"/>
        <end position="246"/>
    </location>
</feature>
<name>A0A9W9QAY2_9EURO</name>
<evidence type="ECO:0000259" key="5">
    <source>
        <dbReference type="PROSITE" id="PS00028"/>
    </source>
</evidence>